<accession>A0A0J7JVT0</accession>
<organism evidence="1 2">
    <name type="scientific">Lasius niger</name>
    <name type="common">Black garden ant</name>
    <dbReference type="NCBI Taxonomy" id="67767"/>
    <lineage>
        <taxon>Eukaryota</taxon>
        <taxon>Metazoa</taxon>
        <taxon>Ecdysozoa</taxon>
        <taxon>Arthropoda</taxon>
        <taxon>Hexapoda</taxon>
        <taxon>Insecta</taxon>
        <taxon>Pterygota</taxon>
        <taxon>Neoptera</taxon>
        <taxon>Endopterygota</taxon>
        <taxon>Hymenoptera</taxon>
        <taxon>Apocrita</taxon>
        <taxon>Aculeata</taxon>
        <taxon>Formicoidea</taxon>
        <taxon>Formicidae</taxon>
        <taxon>Formicinae</taxon>
        <taxon>Lasius</taxon>
        <taxon>Lasius</taxon>
    </lineage>
</organism>
<comment type="caution">
    <text evidence="1">The sequence shown here is derived from an EMBL/GenBank/DDBJ whole genome shotgun (WGS) entry which is preliminary data.</text>
</comment>
<dbReference type="AlphaFoldDB" id="A0A0J7JVT0"/>
<gene>
    <name evidence="1" type="ORF">RF55_23264</name>
</gene>
<name>A0A0J7JVT0_LASNI</name>
<sequence>EFWERLREWDIIILMETWLEERGWERIRGRLPIGFRWEAQHAKKKSKKGRAMGGMVMGIRVGIEIAVLRREKGEGVMERVVKMGVRDGGW</sequence>
<dbReference type="EMBL" id="LBMM01026110">
    <property type="protein sequence ID" value="KMQ82353.1"/>
    <property type="molecule type" value="Genomic_DNA"/>
</dbReference>
<dbReference type="Proteomes" id="UP000036403">
    <property type="component" value="Unassembled WGS sequence"/>
</dbReference>
<dbReference type="PaxDb" id="67767-A0A0J7JVT0"/>
<feature type="non-terminal residue" evidence="1">
    <location>
        <position position="1"/>
    </location>
</feature>
<reference evidence="1 2" key="1">
    <citation type="submission" date="2015-04" db="EMBL/GenBank/DDBJ databases">
        <title>Lasius niger genome sequencing.</title>
        <authorList>
            <person name="Konorov E.A."/>
            <person name="Nikitin M.A."/>
            <person name="Kirill M.V."/>
            <person name="Chang P."/>
        </authorList>
    </citation>
    <scope>NUCLEOTIDE SEQUENCE [LARGE SCALE GENOMIC DNA]</scope>
    <source>
        <tissue evidence="1">Whole</tissue>
    </source>
</reference>
<dbReference type="STRING" id="67767.A0A0J7JVT0"/>
<protein>
    <submittedName>
        <fullName evidence="1">Uncharacterized protein</fullName>
    </submittedName>
</protein>
<proteinExistence type="predicted"/>
<evidence type="ECO:0000313" key="1">
    <source>
        <dbReference type="EMBL" id="KMQ82353.1"/>
    </source>
</evidence>
<keyword evidence="2" id="KW-1185">Reference proteome</keyword>
<evidence type="ECO:0000313" key="2">
    <source>
        <dbReference type="Proteomes" id="UP000036403"/>
    </source>
</evidence>